<dbReference type="AlphaFoldDB" id="A0A1H4CNW5"/>
<evidence type="ECO:0000259" key="2">
    <source>
        <dbReference type="Pfam" id="PF00857"/>
    </source>
</evidence>
<dbReference type="InterPro" id="IPR036380">
    <property type="entry name" value="Isochorismatase-like_sf"/>
</dbReference>
<gene>
    <name evidence="3" type="ORF">SAMN02910418_02006</name>
</gene>
<evidence type="ECO:0000313" key="3">
    <source>
        <dbReference type="EMBL" id="SEA62037.1"/>
    </source>
</evidence>
<dbReference type="EMBL" id="FNQV01000013">
    <property type="protein sequence ID" value="SEA62037.1"/>
    <property type="molecule type" value="Genomic_DNA"/>
</dbReference>
<dbReference type="Gene3D" id="3.40.50.850">
    <property type="entry name" value="Isochorismatase-like"/>
    <property type="match status" value="1"/>
</dbReference>
<protein>
    <submittedName>
        <fullName evidence="3">Nicotinamidase-related amidase</fullName>
    </submittedName>
</protein>
<dbReference type="GO" id="GO:0016787">
    <property type="term" value="F:hydrolase activity"/>
    <property type="evidence" value="ECO:0007669"/>
    <property type="project" value="UniProtKB-KW"/>
</dbReference>
<keyword evidence="4" id="KW-1185">Reference proteome</keyword>
<dbReference type="OrthoDB" id="9794942at2"/>
<proteinExistence type="predicted"/>
<organism evidence="3 4">
    <name type="scientific">Bowdeniella nasicola</name>
    <dbReference type="NCBI Taxonomy" id="208480"/>
    <lineage>
        <taxon>Bacteria</taxon>
        <taxon>Bacillati</taxon>
        <taxon>Actinomycetota</taxon>
        <taxon>Actinomycetes</taxon>
        <taxon>Actinomycetales</taxon>
        <taxon>Actinomycetaceae</taxon>
        <taxon>Bowdeniella</taxon>
    </lineage>
</organism>
<evidence type="ECO:0000256" key="1">
    <source>
        <dbReference type="ARBA" id="ARBA00022801"/>
    </source>
</evidence>
<sequence length="207" mass="21450">MTRDPNERLTLVGPGLALVIVHMQHDIVDADRPFGALFAPEIEAKNVVAACARAADAVRAAGGLVIFARIAFDPSGDDLHANIPLLAMAKDAGCLINGTPGAEIIEQLDVTDDDVVLTHTRPGPFTGTELEKTLQDQAIRDVAVAGVATNASVEATIRQAGDLGFSPFVLSDACAAADNAQHEASLATMGGLFASVITVEQMAEALP</sequence>
<dbReference type="InterPro" id="IPR000868">
    <property type="entry name" value="Isochorismatase-like_dom"/>
</dbReference>
<name>A0A1H4CNW5_9ACTO</name>
<accession>A0A1H4CNW5</accession>
<dbReference type="PANTHER" id="PTHR43540">
    <property type="entry name" value="PEROXYUREIDOACRYLATE/UREIDOACRYLATE AMIDOHYDROLASE-RELATED"/>
    <property type="match status" value="1"/>
</dbReference>
<dbReference type="RefSeq" id="WP_092565480.1">
    <property type="nucleotide sequence ID" value="NZ_FNQV01000013.1"/>
</dbReference>
<dbReference type="InterPro" id="IPR050272">
    <property type="entry name" value="Isochorismatase-like_hydrls"/>
</dbReference>
<dbReference type="PANTHER" id="PTHR43540:SF1">
    <property type="entry name" value="ISOCHORISMATASE HYDROLASE"/>
    <property type="match status" value="1"/>
</dbReference>
<dbReference type="Proteomes" id="UP000199288">
    <property type="component" value="Unassembled WGS sequence"/>
</dbReference>
<dbReference type="Pfam" id="PF00857">
    <property type="entry name" value="Isochorismatase"/>
    <property type="match status" value="1"/>
</dbReference>
<reference evidence="4" key="1">
    <citation type="submission" date="2016-10" db="EMBL/GenBank/DDBJ databases">
        <authorList>
            <person name="Varghese N."/>
            <person name="Submissions S."/>
        </authorList>
    </citation>
    <scope>NUCLEOTIDE SEQUENCE [LARGE SCALE GENOMIC DNA]</scope>
    <source>
        <strain evidence="4">KPR-1</strain>
    </source>
</reference>
<dbReference type="SUPFAM" id="SSF52499">
    <property type="entry name" value="Isochorismatase-like hydrolases"/>
    <property type="match status" value="1"/>
</dbReference>
<feature type="domain" description="Isochorismatase-like" evidence="2">
    <location>
        <begin position="17"/>
        <end position="201"/>
    </location>
</feature>
<keyword evidence="1" id="KW-0378">Hydrolase</keyword>
<evidence type="ECO:0000313" key="4">
    <source>
        <dbReference type="Proteomes" id="UP000199288"/>
    </source>
</evidence>